<sequence length="213" mass="23424">MLIADDHPPFAEGLSRLLTEQPDLVPVGIANDGEEAVRLAQQLKPDVVVMDIAMPKLNGIEATRRIKRDLPNVAVLLLSAYGYYPYVLSALEAGGAGYLLKNVPLRELMNTIRAIQVGETVFDQAVAEKLLRSLANPLSTDYVTSQLKPREIEVLRLGAQGLSNKDIAKQLFLSERTVQSHFTSIFGKLGVGSRIEAVLRAFKEGWLTMEDLP</sequence>
<dbReference type="SUPFAM" id="SSF46894">
    <property type="entry name" value="C-terminal effector domain of the bipartite response regulators"/>
    <property type="match status" value="1"/>
</dbReference>
<dbReference type="PANTHER" id="PTHR43214:SF43">
    <property type="entry name" value="TWO-COMPONENT RESPONSE REGULATOR"/>
    <property type="match status" value="1"/>
</dbReference>
<reference evidence="5" key="1">
    <citation type="journal article" date="2014" name="Front. Microbiol.">
        <title>High frequency of phylogenetically diverse reductive dehalogenase-homologous genes in deep subseafloor sedimentary metagenomes.</title>
        <authorList>
            <person name="Kawai M."/>
            <person name="Futagami T."/>
            <person name="Toyoda A."/>
            <person name="Takaki Y."/>
            <person name="Nishi S."/>
            <person name="Hori S."/>
            <person name="Arai W."/>
            <person name="Tsubouchi T."/>
            <person name="Morono Y."/>
            <person name="Uchiyama I."/>
            <person name="Ito T."/>
            <person name="Fujiyama A."/>
            <person name="Inagaki F."/>
            <person name="Takami H."/>
        </authorList>
    </citation>
    <scope>NUCLEOTIDE SEQUENCE</scope>
    <source>
        <strain evidence="5">Expedition CK06-06</strain>
    </source>
</reference>
<dbReference type="Gene3D" id="3.40.50.2300">
    <property type="match status" value="1"/>
</dbReference>
<dbReference type="InterPro" id="IPR000792">
    <property type="entry name" value="Tscrpt_reg_LuxR_C"/>
</dbReference>
<evidence type="ECO:0000259" key="3">
    <source>
        <dbReference type="PROSITE" id="PS50043"/>
    </source>
</evidence>
<organism evidence="5">
    <name type="scientific">marine sediment metagenome</name>
    <dbReference type="NCBI Taxonomy" id="412755"/>
    <lineage>
        <taxon>unclassified sequences</taxon>
        <taxon>metagenomes</taxon>
        <taxon>ecological metagenomes</taxon>
    </lineage>
</organism>
<dbReference type="Pfam" id="PF00072">
    <property type="entry name" value="Response_reg"/>
    <property type="match status" value="1"/>
</dbReference>
<gene>
    <name evidence="5" type="ORF">S06H3_10857</name>
</gene>
<dbReference type="GO" id="GO:0000160">
    <property type="term" value="P:phosphorelay signal transduction system"/>
    <property type="evidence" value="ECO:0007669"/>
    <property type="project" value="InterPro"/>
</dbReference>
<protein>
    <submittedName>
        <fullName evidence="5">Uncharacterized protein</fullName>
    </submittedName>
</protein>
<proteinExistence type="predicted"/>
<feature type="domain" description="Response regulatory" evidence="4">
    <location>
        <begin position="1"/>
        <end position="116"/>
    </location>
</feature>
<dbReference type="InterPro" id="IPR016032">
    <property type="entry name" value="Sig_transdc_resp-reg_C-effctor"/>
</dbReference>
<feature type="domain" description="HTH luxR-type" evidence="3">
    <location>
        <begin position="140"/>
        <end position="205"/>
    </location>
</feature>
<dbReference type="InterPro" id="IPR058245">
    <property type="entry name" value="NreC/VraR/RcsB-like_REC"/>
</dbReference>
<dbReference type="InterPro" id="IPR011006">
    <property type="entry name" value="CheY-like_superfamily"/>
</dbReference>
<dbReference type="InterPro" id="IPR001789">
    <property type="entry name" value="Sig_transdc_resp-reg_receiver"/>
</dbReference>
<dbReference type="PROSITE" id="PS00622">
    <property type="entry name" value="HTH_LUXR_1"/>
    <property type="match status" value="1"/>
</dbReference>
<dbReference type="CDD" id="cd06170">
    <property type="entry name" value="LuxR_C_like"/>
    <property type="match status" value="1"/>
</dbReference>
<evidence type="ECO:0000256" key="2">
    <source>
        <dbReference type="ARBA" id="ARBA00023125"/>
    </source>
</evidence>
<name>X1MYK7_9ZZZZ</name>
<dbReference type="CDD" id="cd17535">
    <property type="entry name" value="REC_NarL-like"/>
    <property type="match status" value="1"/>
</dbReference>
<evidence type="ECO:0000313" key="5">
    <source>
        <dbReference type="EMBL" id="GAI11444.1"/>
    </source>
</evidence>
<dbReference type="GO" id="GO:0003677">
    <property type="term" value="F:DNA binding"/>
    <property type="evidence" value="ECO:0007669"/>
    <property type="project" value="UniProtKB-KW"/>
</dbReference>
<dbReference type="PROSITE" id="PS50110">
    <property type="entry name" value="RESPONSE_REGULATORY"/>
    <property type="match status" value="1"/>
</dbReference>
<comment type="caution">
    <text evidence="5">The sequence shown here is derived from an EMBL/GenBank/DDBJ whole genome shotgun (WGS) entry which is preliminary data.</text>
</comment>
<keyword evidence="2" id="KW-0238">DNA-binding</keyword>
<evidence type="ECO:0000256" key="1">
    <source>
        <dbReference type="ARBA" id="ARBA00022553"/>
    </source>
</evidence>
<evidence type="ECO:0000259" key="4">
    <source>
        <dbReference type="PROSITE" id="PS50110"/>
    </source>
</evidence>
<dbReference type="PANTHER" id="PTHR43214">
    <property type="entry name" value="TWO-COMPONENT RESPONSE REGULATOR"/>
    <property type="match status" value="1"/>
</dbReference>
<dbReference type="EMBL" id="BARV01005127">
    <property type="protein sequence ID" value="GAI11444.1"/>
    <property type="molecule type" value="Genomic_DNA"/>
</dbReference>
<dbReference type="PRINTS" id="PR00038">
    <property type="entry name" value="HTHLUXR"/>
</dbReference>
<dbReference type="SMART" id="SM00421">
    <property type="entry name" value="HTH_LUXR"/>
    <property type="match status" value="1"/>
</dbReference>
<accession>X1MYK7</accession>
<dbReference type="PROSITE" id="PS50043">
    <property type="entry name" value="HTH_LUXR_2"/>
    <property type="match status" value="1"/>
</dbReference>
<keyword evidence="1" id="KW-0597">Phosphoprotein</keyword>
<dbReference type="GO" id="GO:0006355">
    <property type="term" value="P:regulation of DNA-templated transcription"/>
    <property type="evidence" value="ECO:0007669"/>
    <property type="project" value="InterPro"/>
</dbReference>
<dbReference type="SMART" id="SM00448">
    <property type="entry name" value="REC"/>
    <property type="match status" value="1"/>
</dbReference>
<dbReference type="SUPFAM" id="SSF52172">
    <property type="entry name" value="CheY-like"/>
    <property type="match status" value="1"/>
</dbReference>
<dbReference type="Pfam" id="PF00196">
    <property type="entry name" value="GerE"/>
    <property type="match status" value="1"/>
</dbReference>
<dbReference type="AlphaFoldDB" id="X1MYK7"/>
<dbReference type="InterPro" id="IPR039420">
    <property type="entry name" value="WalR-like"/>
</dbReference>